<dbReference type="SUPFAM" id="SSF51735">
    <property type="entry name" value="NAD(P)-binding Rossmann-fold domains"/>
    <property type="match status" value="1"/>
</dbReference>
<dbReference type="CDD" id="cd05300">
    <property type="entry name" value="2-Hacid_dh_1"/>
    <property type="match status" value="1"/>
</dbReference>
<dbReference type="InterPro" id="IPR006140">
    <property type="entry name" value="D-isomer_DH_NAD-bd"/>
</dbReference>
<comment type="caution">
    <text evidence="5">The sequence shown here is derived from an EMBL/GenBank/DDBJ whole genome shotgun (WGS) entry which is preliminary data.</text>
</comment>
<evidence type="ECO:0000256" key="1">
    <source>
        <dbReference type="ARBA" id="ARBA00005854"/>
    </source>
</evidence>
<sequence length="331" mass="35497">MTKHDTMTSLLPPKDRLHILFAHGAYDMKPIFDARGSGIATAQVSTHADLAAALPEADVLVVSGLWKNDLLAHAPKLKYIQSVSSGTNQYDKAAFTERGIRLASGQGVNKNAVSEHAIGLMLSLTRRLALARDNQSAKIWRPEQTDPMAREDELPGKVMVIVGTGGIGDRIARIARAFDMRVIGLRRDPTKGKGAADEIRSFRDLKAVLPEADVVVLSCPLTEETAKLIDAGAIALMKPTAQIINVARGGCVDEAALIAALAEGRIAGAGLDVTATEPLPADSPLWSLPNVVLTPHAAGETRFYELNVLSLLERNLDRLWAGDEALVNRIV</sequence>
<proteinExistence type="inferred from homology"/>
<evidence type="ECO:0000259" key="4">
    <source>
        <dbReference type="Pfam" id="PF02826"/>
    </source>
</evidence>
<dbReference type="Pfam" id="PF02826">
    <property type="entry name" value="2-Hacid_dh_C"/>
    <property type="match status" value="1"/>
</dbReference>
<evidence type="ECO:0000256" key="3">
    <source>
        <dbReference type="ARBA" id="ARBA00023027"/>
    </source>
</evidence>
<feature type="domain" description="D-isomer specific 2-hydroxyacid dehydrogenase NAD-binding" evidence="4">
    <location>
        <begin position="118"/>
        <end position="298"/>
    </location>
</feature>
<protein>
    <submittedName>
        <fullName evidence="5">Glyoxylate/hydroxypyruvate reductase B</fullName>
        <ecNumber evidence="5">1.1.1.81</ecNumber>
    </submittedName>
</protein>
<keyword evidence="3" id="KW-0520">NAD</keyword>
<dbReference type="GO" id="GO:0051287">
    <property type="term" value="F:NAD binding"/>
    <property type="evidence" value="ECO:0007669"/>
    <property type="project" value="InterPro"/>
</dbReference>
<name>A0A644U7A9_9ZZZZ</name>
<organism evidence="5">
    <name type="scientific">bioreactor metagenome</name>
    <dbReference type="NCBI Taxonomy" id="1076179"/>
    <lineage>
        <taxon>unclassified sequences</taxon>
        <taxon>metagenomes</taxon>
        <taxon>ecological metagenomes</taxon>
    </lineage>
</organism>
<keyword evidence="5" id="KW-0670">Pyruvate</keyword>
<dbReference type="PANTHER" id="PTHR43333:SF1">
    <property type="entry name" value="D-ISOMER SPECIFIC 2-HYDROXYACID DEHYDROGENASE NAD-BINDING DOMAIN-CONTAINING PROTEIN"/>
    <property type="match status" value="1"/>
</dbReference>
<dbReference type="FunFam" id="3.40.50.720:FF:000203">
    <property type="entry name" value="D-3-phosphoglycerate dehydrogenase (SerA)"/>
    <property type="match status" value="1"/>
</dbReference>
<dbReference type="SUPFAM" id="SSF52283">
    <property type="entry name" value="Formate/glycerate dehydrogenase catalytic domain-like"/>
    <property type="match status" value="1"/>
</dbReference>
<dbReference type="EC" id="1.1.1.81" evidence="5"/>
<comment type="similarity">
    <text evidence="1">Belongs to the D-isomer specific 2-hydroxyacid dehydrogenase family.</text>
</comment>
<dbReference type="AlphaFoldDB" id="A0A644U7A9"/>
<keyword evidence="2 5" id="KW-0560">Oxidoreductase</keyword>
<dbReference type="Gene3D" id="3.40.50.720">
    <property type="entry name" value="NAD(P)-binding Rossmann-like Domain"/>
    <property type="match status" value="2"/>
</dbReference>
<dbReference type="InterPro" id="IPR036291">
    <property type="entry name" value="NAD(P)-bd_dom_sf"/>
</dbReference>
<gene>
    <name evidence="5" type="primary">ghrB_4</name>
    <name evidence="5" type="ORF">SDC9_20590</name>
</gene>
<dbReference type="PANTHER" id="PTHR43333">
    <property type="entry name" value="2-HACID_DH_C DOMAIN-CONTAINING PROTEIN"/>
    <property type="match status" value="1"/>
</dbReference>
<dbReference type="GO" id="GO:0016618">
    <property type="term" value="F:hydroxypyruvate reductase [NAD(P)H] activity"/>
    <property type="evidence" value="ECO:0007669"/>
    <property type="project" value="UniProtKB-EC"/>
</dbReference>
<evidence type="ECO:0000256" key="2">
    <source>
        <dbReference type="ARBA" id="ARBA00023002"/>
    </source>
</evidence>
<accession>A0A644U7A9</accession>
<reference evidence="5" key="1">
    <citation type="submission" date="2019-08" db="EMBL/GenBank/DDBJ databases">
        <authorList>
            <person name="Kucharzyk K."/>
            <person name="Murdoch R.W."/>
            <person name="Higgins S."/>
            <person name="Loffler F."/>
        </authorList>
    </citation>
    <scope>NUCLEOTIDE SEQUENCE</scope>
</reference>
<dbReference type="EMBL" id="VSSQ01000083">
    <property type="protein sequence ID" value="MPL74773.1"/>
    <property type="molecule type" value="Genomic_DNA"/>
</dbReference>
<evidence type="ECO:0000313" key="5">
    <source>
        <dbReference type="EMBL" id="MPL74773.1"/>
    </source>
</evidence>